<feature type="transmembrane region" description="Helical" evidence="1">
    <location>
        <begin position="12"/>
        <end position="33"/>
    </location>
</feature>
<proteinExistence type="predicted"/>
<dbReference type="EMBL" id="SMCQ01000025">
    <property type="protein sequence ID" value="TCV92925.1"/>
    <property type="molecule type" value="Genomic_DNA"/>
</dbReference>
<keyword evidence="1" id="KW-0812">Transmembrane</keyword>
<organism evidence="2 3">
    <name type="scientific">Longibaculum muris</name>
    <dbReference type="NCBI Taxonomy" id="1796628"/>
    <lineage>
        <taxon>Bacteria</taxon>
        <taxon>Bacillati</taxon>
        <taxon>Bacillota</taxon>
        <taxon>Erysipelotrichia</taxon>
        <taxon>Erysipelotrichales</taxon>
        <taxon>Coprobacillaceae</taxon>
        <taxon>Longibaculum</taxon>
    </lineage>
</organism>
<feature type="transmembrane region" description="Helical" evidence="1">
    <location>
        <begin position="187"/>
        <end position="204"/>
    </location>
</feature>
<evidence type="ECO:0000256" key="1">
    <source>
        <dbReference type="SAM" id="Phobius"/>
    </source>
</evidence>
<name>A0A4R3YJP6_9FIRM</name>
<dbReference type="Proteomes" id="UP000295515">
    <property type="component" value="Unassembled WGS sequence"/>
</dbReference>
<evidence type="ECO:0000313" key="3">
    <source>
        <dbReference type="Proteomes" id="UP000295515"/>
    </source>
</evidence>
<feature type="transmembrane region" description="Helical" evidence="1">
    <location>
        <begin position="135"/>
        <end position="155"/>
    </location>
</feature>
<keyword evidence="3" id="KW-1185">Reference proteome</keyword>
<reference evidence="2 3" key="1">
    <citation type="submission" date="2019-03" db="EMBL/GenBank/DDBJ databases">
        <title>Genomic Encyclopedia of Type Strains, Phase IV (KMG-IV): sequencing the most valuable type-strain genomes for metagenomic binning, comparative biology and taxonomic classification.</title>
        <authorList>
            <person name="Goeker M."/>
        </authorList>
    </citation>
    <scope>NUCLEOTIDE SEQUENCE [LARGE SCALE GENOMIC DNA]</scope>
    <source>
        <strain evidence="2 3">DSM 29487</strain>
    </source>
</reference>
<sequence length="206" mass="23748">MSNIKLRNTFKSYTMIFIIGILVGCICRLLDYFPADTLWSFSSIQTLLGFWIITNTIIVLLSTSNICAGISSFLYMFGMTFSFYALQAILGMFIPLFSGAFRFSLFVLFTVLSIFCAIAAFILYYWNREDIFSSVLYSLPVGALAAETIVIFIYFLEHHTFLFQFLMDIIGAVLFGIIFFKKVKYRKMYIAGIVLSTLVFYYIFPW</sequence>
<comment type="caution">
    <text evidence="2">The sequence shown here is derived from an EMBL/GenBank/DDBJ whole genome shotgun (WGS) entry which is preliminary data.</text>
</comment>
<dbReference type="RefSeq" id="WP_066443496.1">
    <property type="nucleotide sequence ID" value="NZ_CAUWFI010000016.1"/>
</dbReference>
<keyword evidence="1" id="KW-1133">Transmembrane helix</keyword>
<feature type="transmembrane region" description="Helical" evidence="1">
    <location>
        <begin position="39"/>
        <end position="61"/>
    </location>
</feature>
<evidence type="ECO:0000313" key="2">
    <source>
        <dbReference type="EMBL" id="TCV92925.1"/>
    </source>
</evidence>
<feature type="transmembrane region" description="Helical" evidence="1">
    <location>
        <begin position="73"/>
        <end position="97"/>
    </location>
</feature>
<gene>
    <name evidence="2" type="ORF">EDD60_12513</name>
</gene>
<feature type="transmembrane region" description="Helical" evidence="1">
    <location>
        <begin position="161"/>
        <end position="180"/>
    </location>
</feature>
<protein>
    <submittedName>
        <fullName evidence="2">Uncharacterized protein</fullName>
    </submittedName>
</protein>
<accession>A0A4R3YJP6</accession>
<keyword evidence="1" id="KW-0472">Membrane</keyword>
<dbReference type="PROSITE" id="PS51257">
    <property type="entry name" value="PROKAR_LIPOPROTEIN"/>
    <property type="match status" value="1"/>
</dbReference>
<dbReference type="GeneID" id="98916423"/>
<dbReference type="AlphaFoldDB" id="A0A4R3YJP6"/>
<feature type="transmembrane region" description="Helical" evidence="1">
    <location>
        <begin position="103"/>
        <end position="126"/>
    </location>
</feature>